<accession>E0SF59</accession>
<dbReference type="AlphaFoldDB" id="E0SF59"/>
<dbReference type="KEGG" id="ddd:Dda3937_00117"/>
<gene>
    <name evidence="1" type="ordered locus">Dda3937_00117</name>
</gene>
<evidence type="ECO:0000313" key="2">
    <source>
        <dbReference type="Proteomes" id="UP000006859"/>
    </source>
</evidence>
<reference evidence="1 2" key="1">
    <citation type="journal article" date="2011" name="J. Bacteriol.">
        <title>Genome sequence of the plant-pathogenic bacterium Dickeya dadantii 3937.</title>
        <authorList>
            <person name="Glasner J.D."/>
            <person name="Yang C.H."/>
            <person name="Reverchon S."/>
            <person name="Hugouvieux-Cotte-Pattat N."/>
            <person name="Condemine G."/>
            <person name="Bohin J.P."/>
            <person name="Van Gijsegem F."/>
            <person name="Yang S."/>
            <person name="Franza T."/>
            <person name="Expert D."/>
            <person name="Plunkett G. III"/>
            <person name="San Francisco M.J."/>
            <person name="Charkowski A.O."/>
            <person name="Py B."/>
            <person name="Bell K."/>
            <person name="Rauscher L."/>
            <person name="Rodriguez-Palenzuela P."/>
            <person name="Toussaint A."/>
            <person name="Holeva M.C."/>
            <person name="He S.Y."/>
            <person name="Douet V."/>
            <person name="Boccara M."/>
            <person name="Blanco C."/>
            <person name="Toth I."/>
            <person name="Anderson B.D."/>
            <person name="Biehl B.S."/>
            <person name="Mau B."/>
            <person name="Flynn S.M."/>
            <person name="Barras F."/>
            <person name="Lindeberg M."/>
            <person name="Birch P.R."/>
            <person name="Tsuyumu S."/>
            <person name="Shi X."/>
            <person name="Hibbing M."/>
            <person name="Yap M.N."/>
            <person name="Carpentier M."/>
            <person name="Dassa E."/>
            <person name="Umehara M."/>
            <person name="Kim J.F."/>
            <person name="Rusch M."/>
            <person name="Soni P."/>
            <person name="Mayhew G.F."/>
            <person name="Fouts D.E."/>
            <person name="Gill S.R."/>
            <person name="Blattner F.R."/>
            <person name="Keen N.T."/>
            <person name="Perna N.T."/>
        </authorList>
    </citation>
    <scope>NUCLEOTIDE SEQUENCE [LARGE SCALE GENOMIC DNA]</scope>
    <source>
        <strain evidence="1 2">3937</strain>
    </source>
</reference>
<dbReference type="HOGENOM" id="CLU_2616308_0_0_6"/>
<proteinExistence type="predicted"/>
<sequence>MFSFFMFYLINNKRFCTSCLLFLSNNNVFYLFIGCHFQVKPSINKTGLSFSHECKKRARPDIIARPIMDVSFTIASCV</sequence>
<name>E0SF59_DICD3</name>
<protein>
    <submittedName>
        <fullName evidence="1">Uncharacterized protein</fullName>
    </submittedName>
</protein>
<organism evidence="1 2">
    <name type="scientific">Dickeya dadantii (strain 3937)</name>
    <name type="common">Erwinia chrysanthemi (strain 3937)</name>
    <dbReference type="NCBI Taxonomy" id="198628"/>
    <lineage>
        <taxon>Bacteria</taxon>
        <taxon>Pseudomonadati</taxon>
        <taxon>Pseudomonadota</taxon>
        <taxon>Gammaproteobacteria</taxon>
        <taxon>Enterobacterales</taxon>
        <taxon>Pectobacteriaceae</taxon>
        <taxon>Dickeya</taxon>
    </lineage>
</organism>
<keyword evidence="2" id="KW-1185">Reference proteome</keyword>
<dbReference type="EMBL" id="CP002038">
    <property type="protein sequence ID" value="ADM98801.1"/>
    <property type="molecule type" value="Genomic_DNA"/>
</dbReference>
<dbReference type="STRING" id="198628.Dda3937_00117"/>
<dbReference type="Proteomes" id="UP000006859">
    <property type="component" value="Chromosome"/>
</dbReference>
<evidence type="ECO:0000313" key="1">
    <source>
        <dbReference type="EMBL" id="ADM98801.1"/>
    </source>
</evidence>